<feature type="region of interest" description="Disordered" evidence="1">
    <location>
        <begin position="1"/>
        <end position="60"/>
    </location>
</feature>
<dbReference type="RefSeq" id="WP_190351765.1">
    <property type="nucleotide sequence ID" value="NZ_JACJPY010000050.1"/>
</dbReference>
<feature type="transmembrane region" description="Helical" evidence="2">
    <location>
        <begin position="127"/>
        <end position="147"/>
    </location>
</feature>
<protein>
    <submittedName>
        <fullName evidence="3">Uncharacterized protein</fullName>
    </submittedName>
</protein>
<reference evidence="3" key="2">
    <citation type="submission" date="2020-08" db="EMBL/GenBank/DDBJ databases">
        <authorList>
            <person name="Chen M."/>
            <person name="Teng W."/>
            <person name="Zhao L."/>
            <person name="Hu C."/>
            <person name="Zhou Y."/>
            <person name="Han B."/>
            <person name="Song L."/>
            <person name="Shu W."/>
        </authorList>
    </citation>
    <scope>NUCLEOTIDE SEQUENCE</scope>
    <source>
        <strain evidence="3">FACHB-1277</strain>
    </source>
</reference>
<feature type="transmembrane region" description="Helical" evidence="2">
    <location>
        <begin position="98"/>
        <end position="121"/>
    </location>
</feature>
<keyword evidence="4" id="KW-1185">Reference proteome</keyword>
<proteinExistence type="predicted"/>
<keyword evidence="2" id="KW-1133">Transmembrane helix</keyword>
<feature type="transmembrane region" description="Helical" evidence="2">
    <location>
        <begin position="154"/>
        <end position="171"/>
    </location>
</feature>
<keyword evidence="2" id="KW-0472">Membrane</keyword>
<accession>A0A926UU33</accession>
<feature type="compositionally biased region" description="Polar residues" evidence="1">
    <location>
        <begin position="27"/>
        <end position="47"/>
    </location>
</feature>
<gene>
    <name evidence="3" type="ORF">H6F44_14620</name>
</gene>
<dbReference type="Proteomes" id="UP000631421">
    <property type="component" value="Unassembled WGS sequence"/>
</dbReference>
<evidence type="ECO:0000256" key="2">
    <source>
        <dbReference type="SAM" id="Phobius"/>
    </source>
</evidence>
<keyword evidence="2" id="KW-0812">Transmembrane</keyword>
<feature type="transmembrane region" description="Helical" evidence="2">
    <location>
        <begin position="177"/>
        <end position="198"/>
    </location>
</feature>
<dbReference type="EMBL" id="JACJPY010000050">
    <property type="protein sequence ID" value="MBD2151346.1"/>
    <property type="molecule type" value="Genomic_DNA"/>
</dbReference>
<evidence type="ECO:0000256" key="1">
    <source>
        <dbReference type="SAM" id="MobiDB-lite"/>
    </source>
</evidence>
<organism evidence="3 4">
    <name type="scientific">Pseudanabaena cinerea FACHB-1277</name>
    <dbReference type="NCBI Taxonomy" id="2949581"/>
    <lineage>
        <taxon>Bacteria</taxon>
        <taxon>Bacillati</taxon>
        <taxon>Cyanobacteriota</taxon>
        <taxon>Cyanophyceae</taxon>
        <taxon>Pseudanabaenales</taxon>
        <taxon>Pseudanabaenaceae</taxon>
        <taxon>Pseudanabaena</taxon>
        <taxon>Pseudanabaena cinerea</taxon>
    </lineage>
</organism>
<feature type="compositionally biased region" description="Low complexity" evidence="1">
    <location>
        <begin position="8"/>
        <end position="20"/>
    </location>
</feature>
<evidence type="ECO:0000313" key="3">
    <source>
        <dbReference type="EMBL" id="MBD2151346.1"/>
    </source>
</evidence>
<reference evidence="3" key="1">
    <citation type="journal article" date="2015" name="ISME J.">
        <title>Draft Genome Sequence of Streptomyces incarnatus NRRL8089, which Produces the Nucleoside Antibiotic Sinefungin.</title>
        <authorList>
            <person name="Oshima K."/>
            <person name="Hattori M."/>
            <person name="Shimizu H."/>
            <person name="Fukuda K."/>
            <person name="Nemoto M."/>
            <person name="Inagaki K."/>
            <person name="Tamura T."/>
        </authorList>
    </citation>
    <scope>NUCLEOTIDE SEQUENCE</scope>
    <source>
        <strain evidence="3">FACHB-1277</strain>
    </source>
</reference>
<comment type="caution">
    <text evidence="3">The sequence shown here is derived from an EMBL/GenBank/DDBJ whole genome shotgun (WGS) entry which is preliminary data.</text>
</comment>
<sequence>MEKRTETQSQQAQNQQAQAQPERPSDIPTSQAAPQNGQQASSQPDSRPTQKPENKPNKKRRFWDINARSWHLPKINIAKVKLPKISFKLPASAKPRNWLLLWLLVIMLSYVCMGYFLSVLMTIPNRQVLAIAGFTIMGILPIVTAFADYGLMKWGYLLSGLLVVGAFIFWLRMRFYLTVLAVIIWIGITMVAFVGEYLLKQKRKLVVAIAMITVPCLVGLGIGWQLWSLAANHLS</sequence>
<feature type="transmembrane region" description="Helical" evidence="2">
    <location>
        <begin position="205"/>
        <end position="227"/>
    </location>
</feature>
<dbReference type="AlphaFoldDB" id="A0A926UU33"/>
<evidence type="ECO:0000313" key="4">
    <source>
        <dbReference type="Proteomes" id="UP000631421"/>
    </source>
</evidence>
<name>A0A926UU33_9CYAN</name>